<protein>
    <submittedName>
        <fullName evidence="1">Uncharacterized protein</fullName>
    </submittedName>
</protein>
<evidence type="ECO:0000313" key="1">
    <source>
        <dbReference type="EMBL" id="KIE12452.1"/>
    </source>
</evidence>
<dbReference type="AlphaFoldDB" id="A0A0C1NCG0"/>
<name>A0A0C1NCG0_9CYAN</name>
<dbReference type="EMBL" id="JHEG02000037">
    <property type="protein sequence ID" value="KIE12452.1"/>
    <property type="molecule type" value="Genomic_DNA"/>
</dbReference>
<accession>A0A0C1NCG0</accession>
<reference evidence="1" key="1">
    <citation type="journal article" date="2015" name="Genome Announc.">
        <title>Draft Genome Sequence of Tolypothrix boutellei Strain VB521301.</title>
        <authorList>
            <person name="Chandrababunaidu M.M."/>
            <person name="Singh D."/>
            <person name="Sen D."/>
            <person name="Bhan S."/>
            <person name="Das S."/>
            <person name="Gupta A."/>
            <person name="Adhikary S.P."/>
            <person name="Tripathy S."/>
        </authorList>
    </citation>
    <scope>NUCLEOTIDE SEQUENCE</scope>
    <source>
        <strain evidence="1">VB521301</strain>
    </source>
</reference>
<sequence length="71" mass="8208">MLQTHGKDNTYIGAMHIQMYLVPVSDKNFVVMSIVDLSIQFFSSQLYTIDIPNDRCLIKKRKLEELTQSSL</sequence>
<comment type="caution">
    <text evidence="1">The sequence shown here is derived from an EMBL/GenBank/DDBJ whole genome shotgun (WGS) entry which is preliminary data.</text>
</comment>
<gene>
    <name evidence="1" type="ORF">DA73_0213065</name>
</gene>
<organism evidence="1">
    <name type="scientific">Tolypothrix bouteillei VB521301</name>
    <dbReference type="NCBI Taxonomy" id="1479485"/>
    <lineage>
        <taxon>Bacteria</taxon>
        <taxon>Bacillati</taxon>
        <taxon>Cyanobacteriota</taxon>
        <taxon>Cyanophyceae</taxon>
        <taxon>Nostocales</taxon>
        <taxon>Tolypothrichaceae</taxon>
        <taxon>Tolypothrix</taxon>
    </lineage>
</organism>
<proteinExistence type="predicted"/>